<feature type="repeat" description="PPR" evidence="2">
    <location>
        <begin position="455"/>
        <end position="489"/>
    </location>
</feature>
<feature type="repeat" description="PPR" evidence="2">
    <location>
        <begin position="187"/>
        <end position="221"/>
    </location>
</feature>
<dbReference type="InterPro" id="IPR011990">
    <property type="entry name" value="TPR-like_helical_dom_sf"/>
</dbReference>
<dbReference type="PANTHER" id="PTHR47942:SF16">
    <property type="entry name" value="PENTATRICOPEPTIDE REPEAT DOMAIN CONTAINING PROTEIN-RELATED"/>
    <property type="match status" value="1"/>
</dbReference>
<organism evidence="3 4">
    <name type="scientific">Punica granatum</name>
    <name type="common">Pomegranate</name>
    <dbReference type="NCBI Taxonomy" id="22663"/>
    <lineage>
        <taxon>Eukaryota</taxon>
        <taxon>Viridiplantae</taxon>
        <taxon>Streptophyta</taxon>
        <taxon>Embryophyta</taxon>
        <taxon>Tracheophyta</taxon>
        <taxon>Spermatophyta</taxon>
        <taxon>Magnoliopsida</taxon>
        <taxon>eudicotyledons</taxon>
        <taxon>Gunneridae</taxon>
        <taxon>Pentapetalae</taxon>
        <taxon>rosids</taxon>
        <taxon>malvids</taxon>
        <taxon>Myrtales</taxon>
        <taxon>Lythraceae</taxon>
        <taxon>Punica</taxon>
    </lineage>
</organism>
<evidence type="ECO:0000313" key="4">
    <source>
        <dbReference type="Proteomes" id="UP000233551"/>
    </source>
</evidence>
<feature type="repeat" description="PPR" evidence="2">
    <location>
        <begin position="325"/>
        <end position="359"/>
    </location>
</feature>
<name>A0A2I0HXH8_PUNGR</name>
<dbReference type="PANTHER" id="PTHR47942">
    <property type="entry name" value="TETRATRICOPEPTIDE REPEAT (TPR)-LIKE SUPERFAMILY PROTEIN-RELATED"/>
    <property type="match status" value="1"/>
</dbReference>
<sequence>MKLTRSQKLLVSSKYQPQLRTICGKILPDDEESDAQFVSLLRNIVRGKHSWSSAFNNPFITASLRPHHVEKVLVETLEDSRLALRFFNFLGLHKNFNHSTASFCILIHALVQSNLFWPASSLLQTLLFRDLSPREVFGELLYWYRECGFSLSLGFDLVIQSYVQNGRALDAVLIFKLMTEESDLLPEMRTLSGLLNGLARARQFHKVVELFDHMLNLGLEPDVFAYTAVVRSLAEEFELGVELMNEMLRLGFVPSEAALSGLVEGLRKTGRELDAFDLVIRVGKRGAVPNLFVYNALINSLCRIDKRDDAMSLFKGMEMTGLVPNDVTYTILINFFCKKGELDAAIQFFSDMGKGGIKPTVYSYNSLIYGHCRLRNLLKAESFFRQMTVKGLTPTVVTEGRLMEALRVAQEMVERDVNMDLVCYTVLIDGTLRKNGTKIMFGFLKEMHELGISPDIVLYTSMIDNYSRAGKLKEALGFWDVMVDEGVLPNAMTYTALINGFCKSGSIDKAEVLLKEMLVSGHLPNQGTLLRLLH</sequence>
<dbReference type="InterPro" id="IPR002885">
    <property type="entry name" value="PPR_rpt"/>
</dbReference>
<keyword evidence="4" id="KW-1185">Reference proteome</keyword>
<dbReference type="NCBIfam" id="TIGR00756">
    <property type="entry name" value="PPR"/>
    <property type="match status" value="6"/>
</dbReference>
<dbReference type="Proteomes" id="UP000233551">
    <property type="component" value="Unassembled WGS sequence"/>
</dbReference>
<feature type="repeat" description="PPR" evidence="2">
    <location>
        <begin position="490"/>
        <end position="524"/>
    </location>
</feature>
<feature type="repeat" description="PPR" evidence="2">
    <location>
        <begin position="420"/>
        <end position="454"/>
    </location>
</feature>
<dbReference type="EMBL" id="PGOL01004867">
    <property type="protein sequence ID" value="PKI36414.1"/>
    <property type="molecule type" value="Genomic_DNA"/>
</dbReference>
<evidence type="ECO:0000256" key="1">
    <source>
        <dbReference type="ARBA" id="ARBA00022737"/>
    </source>
</evidence>
<evidence type="ECO:0000313" key="3">
    <source>
        <dbReference type="EMBL" id="PKI36414.1"/>
    </source>
</evidence>
<dbReference type="STRING" id="22663.A0A2I0HXH8"/>
<accession>A0A2I0HXH8</accession>
<proteinExistence type="predicted"/>
<dbReference type="PROSITE" id="PS51375">
    <property type="entry name" value="PPR"/>
    <property type="match status" value="7"/>
</dbReference>
<gene>
    <name evidence="3" type="ORF">CRG98_043196</name>
</gene>
<keyword evidence="1" id="KW-0677">Repeat</keyword>
<reference evidence="3 4" key="1">
    <citation type="submission" date="2017-11" db="EMBL/GenBank/DDBJ databases">
        <title>De-novo sequencing of pomegranate (Punica granatum L.) genome.</title>
        <authorList>
            <person name="Akparov Z."/>
            <person name="Amiraslanov A."/>
            <person name="Hajiyeva S."/>
            <person name="Abbasov M."/>
            <person name="Kaur K."/>
            <person name="Hamwieh A."/>
            <person name="Solovyev V."/>
            <person name="Salamov A."/>
            <person name="Braich B."/>
            <person name="Kosarev P."/>
            <person name="Mahmoud A."/>
            <person name="Hajiyev E."/>
            <person name="Babayeva S."/>
            <person name="Izzatullayeva V."/>
            <person name="Mammadov A."/>
            <person name="Mammadov A."/>
            <person name="Sharifova S."/>
            <person name="Ojaghi J."/>
            <person name="Eynullazada K."/>
            <person name="Bayramov B."/>
            <person name="Abdulazimova A."/>
            <person name="Shahmuradov I."/>
        </authorList>
    </citation>
    <scope>NUCLEOTIDE SEQUENCE [LARGE SCALE GENOMIC DNA]</scope>
    <source>
        <strain evidence="4">cv. AG2017</strain>
        <tissue evidence="3">Leaf</tissue>
    </source>
</reference>
<dbReference type="Pfam" id="PF12854">
    <property type="entry name" value="PPR_1"/>
    <property type="match status" value="1"/>
</dbReference>
<dbReference type="InterPro" id="IPR051222">
    <property type="entry name" value="PPR/CCM1_RNA-binding"/>
</dbReference>
<comment type="caution">
    <text evidence="3">The sequence shown here is derived from an EMBL/GenBank/DDBJ whole genome shotgun (WGS) entry which is preliminary data.</text>
</comment>
<evidence type="ECO:0000256" key="2">
    <source>
        <dbReference type="PROSITE-ProRule" id="PRU00708"/>
    </source>
</evidence>
<dbReference type="Gene3D" id="1.25.40.10">
    <property type="entry name" value="Tetratricopeptide repeat domain"/>
    <property type="match status" value="3"/>
</dbReference>
<feature type="repeat" description="PPR" evidence="2">
    <location>
        <begin position="360"/>
        <end position="394"/>
    </location>
</feature>
<protein>
    <submittedName>
        <fullName evidence="3">Uncharacterized protein</fullName>
    </submittedName>
</protein>
<dbReference type="AlphaFoldDB" id="A0A2I0HXH8"/>
<feature type="repeat" description="PPR" evidence="2">
    <location>
        <begin position="290"/>
        <end position="324"/>
    </location>
</feature>
<dbReference type="Pfam" id="PF01535">
    <property type="entry name" value="PPR"/>
    <property type="match status" value="2"/>
</dbReference>
<dbReference type="Pfam" id="PF13041">
    <property type="entry name" value="PPR_2"/>
    <property type="match status" value="3"/>
</dbReference>